<proteinExistence type="predicted"/>
<dbReference type="OrthoDB" id="1522627at2"/>
<dbReference type="EMBL" id="CP019124">
    <property type="protein sequence ID" value="APX88843.1"/>
    <property type="molecule type" value="Genomic_DNA"/>
</dbReference>
<name>A0A1U7DG22_9RHOB</name>
<dbReference type="RefSeq" id="WP_076978866.1">
    <property type="nucleotide sequence ID" value="NZ_CP019124.1"/>
</dbReference>
<organism evidence="1 2">
    <name type="scientific">Brevirhabdus pacifica</name>
    <dbReference type="NCBI Taxonomy" id="1267768"/>
    <lineage>
        <taxon>Bacteria</taxon>
        <taxon>Pseudomonadati</taxon>
        <taxon>Pseudomonadota</taxon>
        <taxon>Alphaproteobacteria</taxon>
        <taxon>Rhodobacterales</taxon>
        <taxon>Paracoccaceae</taxon>
        <taxon>Brevirhabdus</taxon>
    </lineage>
</organism>
<keyword evidence="2" id="KW-1185">Reference proteome</keyword>
<evidence type="ECO:0000313" key="1">
    <source>
        <dbReference type="EMBL" id="APX88843.1"/>
    </source>
</evidence>
<dbReference type="InterPro" id="IPR043504">
    <property type="entry name" value="Peptidase_S1_PA_chymotrypsin"/>
</dbReference>
<dbReference type="AlphaFoldDB" id="A0A1U7DG22"/>
<gene>
    <name evidence="1" type="ORF">BV394_03110</name>
</gene>
<dbReference type="InterPro" id="IPR009003">
    <property type="entry name" value="Peptidase_S1_PA"/>
</dbReference>
<dbReference type="SUPFAM" id="SSF50494">
    <property type="entry name" value="Trypsin-like serine proteases"/>
    <property type="match status" value="1"/>
</dbReference>
<dbReference type="PANTHER" id="PTHR43019">
    <property type="entry name" value="SERINE ENDOPROTEASE DEGS"/>
    <property type="match status" value="1"/>
</dbReference>
<evidence type="ECO:0000313" key="2">
    <source>
        <dbReference type="Proteomes" id="UP000187266"/>
    </source>
</evidence>
<accession>A0A1U7DG22</accession>
<sequence>MSRPRLSTPIAVLPPPGRLARIAALGLCLLAATSPARAEPVDIPDGECAVIVASRRSMAEVRDFIRANPDAAGETPSVYLSRNGWHAISRGLLRQRGADGVLDRAKRNGLIPRDAYCSTGRVYTSRIPLQATSRNPVELPPDSLVEEVPATRDAATLDPRRMFDARPLSRDDKRALQAALALSGDYTGLLDGQWGRGSQAALNTWSQRRMGRDARMGDVMRLGAEARTILRDGGWRMRRAADTGLSLALPTARLRPGKRDGDGLGESWEDPETGLSFQFGTVGDAALRRIHARFAEAAAGGRRNDPPYMLRRADRWVSSGTLGRGLFYLRSDRRAGGWGTVVVYGPSSAKPEIGLVASSIREGGPVALEPDPGGPLDLLIDRWNGAAPRDPAPIVSPRMPEPAPAPRNTGGTGTGFLINSSGVYLTNAHVVEGCRALSVNGIPARLMAESAGFDLAAVEAIMPIAGARPLPIADRPAGLNSDVTIAGYPLHGLLGGLNVQRGSVAGLRGPGGDDRLIQISAPVQAGNSGGPVIDNDGAVVGVVVAKLDARKVVDALGDMPQNVNFAIRGALARSFLEANGIPFRRQSSAVAQTRAEAAAALDAATALLECLP</sequence>
<accession>A0A2M9DFR6</accession>
<reference evidence="1 2" key="1">
    <citation type="submission" date="2017-01" db="EMBL/GenBank/DDBJ databases">
        <title>Genomic analysis of Xuhuaishuia manganoxidans DY6-4.</title>
        <authorList>
            <person name="Wang X."/>
        </authorList>
    </citation>
    <scope>NUCLEOTIDE SEQUENCE [LARGE SCALE GENOMIC DNA]</scope>
    <source>
        <strain evidence="1 2">DY6-4</strain>
    </source>
</reference>
<dbReference type="PANTHER" id="PTHR43019:SF23">
    <property type="entry name" value="PROTEASE DO-LIKE 5, CHLOROPLASTIC"/>
    <property type="match status" value="1"/>
</dbReference>
<dbReference type="Pfam" id="PF13365">
    <property type="entry name" value="Trypsin_2"/>
    <property type="match status" value="1"/>
</dbReference>
<protein>
    <submittedName>
        <fullName evidence="1">Uncharacterized protein</fullName>
    </submittedName>
</protein>
<dbReference type="Proteomes" id="UP000187266">
    <property type="component" value="Chromosome"/>
</dbReference>
<dbReference type="Gene3D" id="2.40.10.10">
    <property type="entry name" value="Trypsin-like serine proteases"/>
    <property type="match status" value="2"/>
</dbReference>
<dbReference type="STRING" id="1267768.BV394_03110"/>